<feature type="transmembrane region" description="Helical" evidence="9">
    <location>
        <begin position="159"/>
        <end position="180"/>
    </location>
</feature>
<feature type="transmembrane region" description="Helical" evidence="9">
    <location>
        <begin position="303"/>
        <end position="321"/>
    </location>
</feature>
<keyword evidence="10" id="KW-0732">Signal</keyword>
<evidence type="ECO:0000256" key="6">
    <source>
        <dbReference type="ARBA" id="ARBA00023136"/>
    </source>
</evidence>
<feature type="signal peptide" evidence="10">
    <location>
        <begin position="1"/>
        <end position="16"/>
    </location>
</feature>
<evidence type="ECO:0000259" key="11">
    <source>
        <dbReference type="Pfam" id="PF00361"/>
    </source>
</evidence>
<evidence type="ECO:0000256" key="8">
    <source>
        <dbReference type="ARBA" id="ARBA00049551"/>
    </source>
</evidence>
<feature type="transmembrane region" description="Helical" evidence="9">
    <location>
        <begin position="60"/>
        <end position="85"/>
    </location>
</feature>
<feature type="transmembrane region" description="Helical" evidence="9">
    <location>
        <begin position="105"/>
        <end position="126"/>
    </location>
</feature>
<feature type="transmembrane region" description="Helical" evidence="9">
    <location>
        <begin position="333"/>
        <end position="355"/>
    </location>
</feature>
<dbReference type="GO" id="GO:0042773">
    <property type="term" value="P:ATP synthesis coupled electron transport"/>
    <property type="evidence" value="ECO:0007669"/>
    <property type="project" value="InterPro"/>
</dbReference>
<dbReference type="Pfam" id="PF00361">
    <property type="entry name" value="Proton_antipo_M"/>
    <property type="match status" value="1"/>
</dbReference>
<dbReference type="NCBIfam" id="TIGR01770">
    <property type="entry name" value="NDH_I_N"/>
    <property type="match status" value="1"/>
</dbReference>
<feature type="transmembrane region" description="Helical" evidence="9">
    <location>
        <begin position="200"/>
        <end position="218"/>
    </location>
</feature>
<evidence type="ECO:0000256" key="9">
    <source>
        <dbReference type="SAM" id="Phobius"/>
    </source>
</evidence>
<dbReference type="GeneID" id="69238800"/>
<dbReference type="GO" id="GO:0008137">
    <property type="term" value="F:NADH dehydrogenase (ubiquinone) activity"/>
    <property type="evidence" value="ECO:0007669"/>
    <property type="project" value="UniProtKB-EC"/>
</dbReference>
<evidence type="ECO:0000256" key="10">
    <source>
        <dbReference type="SAM" id="SignalP"/>
    </source>
</evidence>
<feature type="chain" id="PRO_5032963607" description="NADH-ubiquinone oxidoreductase chain 2" evidence="10">
    <location>
        <begin position="17"/>
        <end position="499"/>
    </location>
</feature>
<feature type="transmembrane region" description="Helical" evidence="9">
    <location>
        <begin position="26"/>
        <end position="48"/>
    </location>
</feature>
<evidence type="ECO:0000256" key="5">
    <source>
        <dbReference type="ARBA" id="ARBA00022989"/>
    </source>
</evidence>
<evidence type="ECO:0000256" key="3">
    <source>
        <dbReference type="ARBA" id="ARBA00021008"/>
    </source>
</evidence>
<geneLocation type="mitochondrion" evidence="12"/>
<dbReference type="InterPro" id="IPR010096">
    <property type="entry name" value="NADH-Q_OxRdtase_suN/2"/>
</dbReference>
<proteinExistence type="inferred from homology"/>
<name>A0A8A5M4E7_TRAVI</name>
<dbReference type="RefSeq" id="YP_010240510.1">
    <property type="nucleotide sequence ID" value="NC_059895.1"/>
</dbReference>
<dbReference type="HAMAP" id="MF_00445">
    <property type="entry name" value="NDH1_NuoN_1"/>
    <property type="match status" value="1"/>
</dbReference>
<feature type="transmembrane region" description="Helical" evidence="9">
    <location>
        <begin position="376"/>
        <end position="398"/>
    </location>
</feature>
<comment type="subcellular location">
    <subcellularLocation>
        <location evidence="1">Membrane</location>
        <topology evidence="1">Multi-pass membrane protein</topology>
    </subcellularLocation>
</comment>
<keyword evidence="12" id="KW-0496">Mitochondrion</keyword>
<gene>
    <name evidence="12" type="primary">nad2</name>
</gene>
<keyword evidence="6 9" id="KW-0472">Membrane</keyword>
<dbReference type="PANTHER" id="PTHR22773">
    <property type="entry name" value="NADH DEHYDROGENASE"/>
    <property type="match status" value="1"/>
</dbReference>
<reference evidence="12" key="2">
    <citation type="journal article" date="2021" name="Mitochondrion">
        <title>Comparative mitogenomics of Agaricomycetes: Diversity, abundance, impact and coding potential of putative open-reading frames.</title>
        <authorList>
            <person name="Araujo D.S."/>
            <person name="De-Paula R.B."/>
            <person name="Tome L.M."/>
            <person name="Quintanilha-Peixoto G."/>
            <person name="Salvador-Montoya C.A."/>
            <person name="Del-Bem L.-E."/>
            <person name="Badotti F."/>
            <person name="Azevedo V.A."/>
            <person name="Brenig B."/>
            <person name="Aguiar E.R."/>
            <person name="Drechsler-Santos E.R."/>
            <person name="Fonseca P.L."/>
            <person name="Goes-Neto A."/>
        </authorList>
    </citation>
    <scope>NUCLEOTIDE SEQUENCE</scope>
    <source>
        <strain evidence="12">CCMB561</strain>
    </source>
</reference>
<feature type="domain" description="NADH:quinone oxidoreductase/Mrp antiporter transmembrane" evidence="11">
    <location>
        <begin position="122"/>
        <end position="432"/>
    </location>
</feature>
<evidence type="ECO:0000256" key="1">
    <source>
        <dbReference type="ARBA" id="ARBA00004141"/>
    </source>
</evidence>
<evidence type="ECO:0000256" key="2">
    <source>
        <dbReference type="ARBA" id="ARBA00007012"/>
    </source>
</evidence>
<dbReference type="AlphaFoldDB" id="A0A8A5M4E7"/>
<feature type="transmembrane region" description="Helical" evidence="9">
    <location>
        <begin position="239"/>
        <end position="257"/>
    </location>
</feature>
<sequence length="499" mass="55334">MIFLSILILIVAIALPSINQNIRTILYVRISSIIFIYAGALAFNAFYIQSIGSGIGIYSGLFQVTVISQLLDVFIFLIGSLILISWPSYSSKINVIDSIPYAREYSLIVLFSSFGASLLVSSADLISMYLSIELQSFGVYILSTLYRNSESATSAGLKYFLLGSLSSCIILLGSGIVYTYSGLTHLESIYNLISVSENTQILQGITLGIVLIIVGYLFKVSAAPLHNWAPDVYDDSPTIVTIWLTIMPKISILIFLLEIQSQIGNSLLTIFSFSIKNVLLISSLLSLLIGTVVGLAQSRIKRLFAYSTISHIGFILLALAINTEQSIDSFLFYIIQYSLTNLNTFLILIGLGYILKNQSILESFQDIKYITELKGLFFNNPVLSLSLTICLFSMAGVPPLLGFFSKQFVLYSAMQSEYYFIAIIAILVSVISASYYLKIIKVLHTENKEIVEDSNSHSPLSSFHSFMISTLTLFIIFFILKPSILLNSTQLLALSLFYY</sequence>
<evidence type="ECO:0000256" key="4">
    <source>
        <dbReference type="ARBA" id="ARBA00022692"/>
    </source>
</evidence>
<dbReference type="EMBL" id="MW255594">
    <property type="protein sequence ID" value="QTF87851.1"/>
    <property type="molecule type" value="Genomic_DNA"/>
</dbReference>
<organism evidence="12">
    <name type="scientific">Trametes villosa</name>
    <name type="common">White-rot fungus</name>
    <dbReference type="NCBI Taxonomy" id="47662"/>
    <lineage>
        <taxon>Eukaryota</taxon>
        <taxon>Fungi</taxon>
        <taxon>Dikarya</taxon>
        <taxon>Basidiomycota</taxon>
        <taxon>Agaricomycotina</taxon>
        <taxon>Agaricomycetes</taxon>
        <taxon>Polyporales</taxon>
        <taxon>Polyporaceae</taxon>
        <taxon>Trametes</taxon>
    </lineage>
</organism>
<comment type="catalytic activity">
    <reaction evidence="8">
        <text>a ubiquinone + NADH + 5 H(+)(in) = a ubiquinol + NAD(+) + 4 H(+)(out)</text>
        <dbReference type="Rhea" id="RHEA:29091"/>
        <dbReference type="Rhea" id="RHEA-COMP:9565"/>
        <dbReference type="Rhea" id="RHEA-COMP:9566"/>
        <dbReference type="ChEBI" id="CHEBI:15378"/>
        <dbReference type="ChEBI" id="CHEBI:16389"/>
        <dbReference type="ChEBI" id="CHEBI:17976"/>
        <dbReference type="ChEBI" id="CHEBI:57540"/>
        <dbReference type="ChEBI" id="CHEBI:57945"/>
        <dbReference type="EC" id="7.1.1.2"/>
    </reaction>
</comment>
<evidence type="ECO:0000256" key="7">
    <source>
        <dbReference type="ARBA" id="ARBA00031028"/>
    </source>
</evidence>
<keyword evidence="4 9" id="KW-0812">Transmembrane</keyword>
<dbReference type="GO" id="GO:0016020">
    <property type="term" value="C:membrane"/>
    <property type="evidence" value="ECO:0007669"/>
    <property type="project" value="UniProtKB-SubCell"/>
</dbReference>
<evidence type="ECO:0000313" key="12">
    <source>
        <dbReference type="EMBL" id="QTF87851.1"/>
    </source>
</evidence>
<comment type="similarity">
    <text evidence="2">Belongs to the complex I subunit 2 family.</text>
</comment>
<protein>
    <recommendedName>
        <fullName evidence="3">NADH-ubiquinone oxidoreductase chain 2</fullName>
    </recommendedName>
    <alternativeName>
        <fullName evidence="7">NADH dehydrogenase subunit 2</fullName>
    </alternativeName>
</protein>
<keyword evidence="5 9" id="KW-1133">Transmembrane helix</keyword>
<accession>A0A8A5M4E7</accession>
<dbReference type="InterPro" id="IPR001750">
    <property type="entry name" value="ND/Mrp_TM"/>
</dbReference>
<feature type="transmembrane region" description="Helical" evidence="9">
    <location>
        <begin position="277"/>
        <end position="296"/>
    </location>
</feature>
<feature type="transmembrane region" description="Helical" evidence="9">
    <location>
        <begin position="418"/>
        <end position="437"/>
    </location>
</feature>
<reference evidence="12" key="1">
    <citation type="submission" date="2020-11" db="EMBL/GenBank/DDBJ databases">
        <authorList>
            <person name="Araujo D."/>
            <person name="De-Paula R."/>
            <person name="Tome L.M."/>
            <person name="Quintanilha-Peixoto G."/>
            <person name="Salvador-Montoya C."/>
            <person name="Del-Bem L.-E."/>
            <person name="Badotti F."/>
            <person name="Azevedo V."/>
            <person name="Brenig B."/>
            <person name="Aguiar E."/>
            <person name="Drechsler-Santos E."/>
            <person name="Fonseca P."/>
            <person name="Goes-Neto A."/>
        </authorList>
    </citation>
    <scope>NUCLEOTIDE SEQUENCE</scope>
    <source>
        <strain evidence="12">CCMB561</strain>
    </source>
</reference>
<feature type="transmembrane region" description="Helical" evidence="9">
    <location>
        <begin position="458"/>
        <end position="480"/>
    </location>
</feature>